<feature type="transmembrane region" description="Helical" evidence="2">
    <location>
        <begin position="6"/>
        <end position="23"/>
    </location>
</feature>
<dbReference type="EMBL" id="GG738863">
    <property type="protein sequence ID" value="EFC45327.1"/>
    <property type="molecule type" value="Genomic_DNA"/>
</dbReference>
<feature type="region of interest" description="Disordered" evidence="1">
    <location>
        <begin position="52"/>
        <end position="146"/>
    </location>
</feature>
<feature type="compositionally biased region" description="Low complexity" evidence="1">
    <location>
        <begin position="63"/>
        <end position="119"/>
    </location>
</feature>
<evidence type="ECO:0000256" key="1">
    <source>
        <dbReference type="SAM" id="MobiDB-lite"/>
    </source>
</evidence>
<organism evidence="4">
    <name type="scientific">Naegleria gruberi</name>
    <name type="common">Amoeba</name>
    <dbReference type="NCBI Taxonomy" id="5762"/>
    <lineage>
        <taxon>Eukaryota</taxon>
        <taxon>Discoba</taxon>
        <taxon>Heterolobosea</taxon>
        <taxon>Tetramitia</taxon>
        <taxon>Eutetramitia</taxon>
        <taxon>Vahlkampfiidae</taxon>
        <taxon>Naegleria</taxon>
    </lineage>
</organism>
<dbReference type="RefSeq" id="XP_002678071.1">
    <property type="nucleotide sequence ID" value="XM_002678025.1"/>
</dbReference>
<evidence type="ECO:0000313" key="3">
    <source>
        <dbReference type="EMBL" id="EFC45327.1"/>
    </source>
</evidence>
<sequence>MFLVMFIGILGSIIVFRTYNAYISAMRRPPKYINLGRPIRRYPQYQQYPQQSKGQFFNPSLSPQQQQQQQPGYYPQQAQPFGTPQQNPYNPYQSQYSQMQTQPAFNPQQQQQFIFSTPQSEQKLFYPPPPSNTRINFTPQSIPQRY</sequence>
<dbReference type="KEGG" id="ngr:NAEGRDRAFT_79441"/>
<evidence type="ECO:0000313" key="4">
    <source>
        <dbReference type="Proteomes" id="UP000006671"/>
    </source>
</evidence>
<dbReference type="VEuPathDB" id="AmoebaDB:NAEGRDRAFT_79441"/>
<keyword evidence="2" id="KW-0472">Membrane</keyword>
<name>D2VCK0_NAEGR</name>
<keyword evidence="2" id="KW-0812">Transmembrane</keyword>
<dbReference type="AlphaFoldDB" id="D2VCK0"/>
<keyword evidence="4" id="KW-1185">Reference proteome</keyword>
<gene>
    <name evidence="3" type="ORF">NAEGRDRAFT_79441</name>
</gene>
<dbReference type="Proteomes" id="UP000006671">
    <property type="component" value="Unassembled WGS sequence"/>
</dbReference>
<proteinExistence type="predicted"/>
<feature type="compositionally biased region" description="Polar residues" evidence="1">
    <location>
        <begin position="132"/>
        <end position="146"/>
    </location>
</feature>
<dbReference type="InParanoid" id="D2VCK0"/>
<protein>
    <submittedName>
        <fullName evidence="3">Uncharacterized protein</fullName>
    </submittedName>
</protein>
<accession>D2VCK0</accession>
<evidence type="ECO:0000256" key="2">
    <source>
        <dbReference type="SAM" id="Phobius"/>
    </source>
</evidence>
<dbReference type="GeneID" id="8850439"/>
<reference evidence="3 4" key="1">
    <citation type="journal article" date="2010" name="Cell">
        <title>The genome of Naegleria gruberi illuminates early eukaryotic versatility.</title>
        <authorList>
            <person name="Fritz-Laylin L.K."/>
            <person name="Prochnik S.E."/>
            <person name="Ginger M.L."/>
            <person name="Dacks J.B."/>
            <person name="Carpenter M.L."/>
            <person name="Field M.C."/>
            <person name="Kuo A."/>
            <person name="Paredez A."/>
            <person name="Chapman J."/>
            <person name="Pham J."/>
            <person name="Shu S."/>
            <person name="Neupane R."/>
            <person name="Cipriano M."/>
            <person name="Mancuso J."/>
            <person name="Tu H."/>
            <person name="Salamov A."/>
            <person name="Lindquist E."/>
            <person name="Shapiro H."/>
            <person name="Lucas S."/>
            <person name="Grigoriev I.V."/>
            <person name="Cande W.Z."/>
            <person name="Fulton C."/>
            <person name="Rokhsar D.S."/>
            <person name="Dawson S.C."/>
        </authorList>
    </citation>
    <scope>NUCLEOTIDE SEQUENCE [LARGE SCALE GENOMIC DNA]</scope>
    <source>
        <strain evidence="3 4">NEG-M</strain>
    </source>
</reference>
<keyword evidence="2" id="KW-1133">Transmembrane helix</keyword>
<feature type="compositionally biased region" description="Polar residues" evidence="1">
    <location>
        <begin position="52"/>
        <end position="62"/>
    </location>
</feature>